<dbReference type="GO" id="GO:0008237">
    <property type="term" value="F:metallopeptidase activity"/>
    <property type="evidence" value="ECO:0007669"/>
    <property type="project" value="UniProtKB-KW"/>
</dbReference>
<evidence type="ECO:0000256" key="1">
    <source>
        <dbReference type="ARBA" id="ARBA00001941"/>
    </source>
</evidence>
<accession>A0A6M6BHY4</accession>
<dbReference type="KEGG" id="hts:HMJ29_06815"/>
<comment type="cofactor">
    <cofactor evidence="2">
        <name>Mg(2+)</name>
        <dbReference type="ChEBI" id="CHEBI:18420"/>
    </cofactor>
</comment>
<dbReference type="GO" id="GO:0004177">
    <property type="term" value="F:aminopeptidase activity"/>
    <property type="evidence" value="ECO:0007669"/>
    <property type="project" value="UniProtKB-KW"/>
</dbReference>
<keyword evidence="7" id="KW-0479">Metal-binding</keyword>
<evidence type="ECO:0000256" key="10">
    <source>
        <dbReference type="SAM" id="SignalP"/>
    </source>
</evidence>
<proteinExistence type="inferred from homology"/>
<feature type="signal peptide" evidence="10">
    <location>
        <begin position="1"/>
        <end position="23"/>
    </location>
</feature>
<comment type="cofactor">
    <cofactor evidence="3">
        <name>Zn(2+)</name>
        <dbReference type="ChEBI" id="CHEBI:29105"/>
    </cofactor>
</comment>
<reference evidence="11 12" key="1">
    <citation type="submission" date="2020-05" db="EMBL/GenBank/DDBJ databases">
        <title>Complete genome sequence of Hymenobacter sp. TS19 in Coasted Sand Dune.</title>
        <authorList>
            <person name="Lee J.-H."/>
            <person name="Jung J.-H."/>
            <person name="Jeong S."/>
            <person name="Zhao L."/>
            <person name="Kim M.-K."/>
            <person name="Seo H.-S."/>
            <person name="Lim S."/>
        </authorList>
    </citation>
    <scope>NUCLEOTIDE SEQUENCE [LARGE SCALE GENOMIC DNA]</scope>
    <source>
        <strain evidence="11 12">TS19</strain>
    </source>
</reference>
<keyword evidence="8" id="KW-0378">Hydrolase</keyword>
<comment type="similarity">
    <text evidence="4">Belongs to the peptidase M29 family.</text>
</comment>
<keyword evidence="5 11" id="KW-0031">Aminopeptidase</keyword>
<evidence type="ECO:0000256" key="6">
    <source>
        <dbReference type="ARBA" id="ARBA00022670"/>
    </source>
</evidence>
<dbReference type="GO" id="GO:0046872">
    <property type="term" value="F:metal ion binding"/>
    <property type="evidence" value="ECO:0007669"/>
    <property type="project" value="UniProtKB-KW"/>
</dbReference>
<name>A0A6M6BHY4_9BACT</name>
<evidence type="ECO:0000256" key="8">
    <source>
        <dbReference type="ARBA" id="ARBA00022801"/>
    </source>
</evidence>
<gene>
    <name evidence="11" type="ORF">HMJ29_06815</name>
</gene>
<keyword evidence="10" id="KW-0732">Signal</keyword>
<dbReference type="InterPro" id="IPR000787">
    <property type="entry name" value="Peptidase_M29"/>
</dbReference>
<dbReference type="Pfam" id="PF02073">
    <property type="entry name" value="Peptidase_M29"/>
    <property type="match status" value="1"/>
</dbReference>
<keyword evidence="6" id="KW-0645">Protease</keyword>
<evidence type="ECO:0000256" key="9">
    <source>
        <dbReference type="ARBA" id="ARBA00023049"/>
    </source>
</evidence>
<evidence type="ECO:0000313" key="11">
    <source>
        <dbReference type="EMBL" id="QJX46665.1"/>
    </source>
</evidence>
<dbReference type="Gene3D" id="3.40.1830.10">
    <property type="entry name" value="Thermophilic metalloprotease (M29)"/>
    <property type="match status" value="1"/>
</dbReference>
<dbReference type="AlphaFoldDB" id="A0A6M6BHY4"/>
<evidence type="ECO:0000256" key="3">
    <source>
        <dbReference type="ARBA" id="ARBA00001947"/>
    </source>
</evidence>
<protein>
    <submittedName>
        <fullName evidence="11">Aminopeptidase</fullName>
    </submittedName>
</protein>
<organism evidence="11 12">
    <name type="scientific">Hymenobacter taeanensis</name>
    <dbReference type="NCBI Taxonomy" id="2735321"/>
    <lineage>
        <taxon>Bacteria</taxon>
        <taxon>Pseudomonadati</taxon>
        <taxon>Bacteroidota</taxon>
        <taxon>Cytophagia</taxon>
        <taxon>Cytophagales</taxon>
        <taxon>Hymenobacteraceae</taxon>
        <taxon>Hymenobacter</taxon>
    </lineage>
</organism>
<feature type="chain" id="PRO_5026716810" evidence="10">
    <location>
        <begin position="24"/>
        <end position="405"/>
    </location>
</feature>
<sequence length="405" mass="42503">MMKQGLLVVGALGLLLHSGAAFGQNYEKMAKQIVNTSAGVKPGDDVIITGGQHTLPLMEAIAVEVARAGGQPNMMLNTDKVGRAINMETPESAIQASKSNNRLLLADVLITLPAYEDARVATAGMSPERRAKFGQVAAASGINKQLDASKLRGVFVSYPSKTFAAAQKLDYASYEQMMWNGIGADYTAIAQQADRLKQVLATGRKMHITSPLGTDLMVELGGRPVFTDDGIVSATDQQEKLIYNRTAALPGGRIYGSWAETSATGKLVVGNDYLPDGQALNGLKADVKNGQFTNISADAGAEAFQKLLAPSGPSALQVSNFSIGLNPVMKAQEQKAYSPTTAAGMVYVRAGNNNLLGGKNESTTAYSFPIANATVEVDGKVIVRNGQLVGPAAATIVPSSKKPAK</sequence>
<keyword evidence="12" id="KW-1185">Reference proteome</keyword>
<dbReference type="PANTHER" id="PTHR34448">
    <property type="entry name" value="AMINOPEPTIDASE"/>
    <property type="match status" value="1"/>
</dbReference>
<evidence type="ECO:0000256" key="4">
    <source>
        <dbReference type="ARBA" id="ARBA00008236"/>
    </source>
</evidence>
<dbReference type="InterPro" id="IPR035097">
    <property type="entry name" value="M29_N-terminal"/>
</dbReference>
<evidence type="ECO:0000313" key="12">
    <source>
        <dbReference type="Proteomes" id="UP000501623"/>
    </source>
</evidence>
<evidence type="ECO:0000256" key="5">
    <source>
        <dbReference type="ARBA" id="ARBA00022438"/>
    </source>
</evidence>
<dbReference type="InterPro" id="IPR052170">
    <property type="entry name" value="M29_Exopeptidase"/>
</dbReference>
<dbReference type="SUPFAM" id="SSF144052">
    <property type="entry name" value="Thermophilic metalloprotease-like"/>
    <property type="match status" value="1"/>
</dbReference>
<dbReference type="Proteomes" id="UP000501623">
    <property type="component" value="Chromosome"/>
</dbReference>
<evidence type="ECO:0000256" key="2">
    <source>
        <dbReference type="ARBA" id="ARBA00001946"/>
    </source>
</evidence>
<dbReference type="PANTHER" id="PTHR34448:SF1">
    <property type="entry name" value="BLL6088 PROTEIN"/>
    <property type="match status" value="1"/>
</dbReference>
<dbReference type="EMBL" id="CP053538">
    <property type="protein sequence ID" value="QJX46665.1"/>
    <property type="molecule type" value="Genomic_DNA"/>
</dbReference>
<dbReference type="GO" id="GO:0006508">
    <property type="term" value="P:proteolysis"/>
    <property type="evidence" value="ECO:0007669"/>
    <property type="project" value="UniProtKB-KW"/>
</dbReference>
<dbReference type="RefSeq" id="WP_171590772.1">
    <property type="nucleotide sequence ID" value="NZ_CP053538.1"/>
</dbReference>
<evidence type="ECO:0000256" key="7">
    <source>
        <dbReference type="ARBA" id="ARBA00022723"/>
    </source>
</evidence>
<keyword evidence="9" id="KW-0482">Metalloprotease</keyword>
<comment type="cofactor">
    <cofactor evidence="1">
        <name>Co(2+)</name>
        <dbReference type="ChEBI" id="CHEBI:48828"/>
    </cofactor>
</comment>